<accession>A0A426YC18</accession>
<gene>
    <name evidence="1" type="ORF">B296_00007546</name>
</gene>
<proteinExistence type="predicted"/>
<evidence type="ECO:0000313" key="1">
    <source>
        <dbReference type="EMBL" id="RRT49238.1"/>
    </source>
</evidence>
<reference evidence="1 2" key="1">
    <citation type="journal article" date="2014" name="Agronomy (Basel)">
        <title>A Draft Genome Sequence for Ensete ventricosum, the Drought-Tolerant Tree Against Hunger.</title>
        <authorList>
            <person name="Harrison J."/>
            <person name="Moore K.A."/>
            <person name="Paszkiewicz K."/>
            <person name="Jones T."/>
            <person name="Grant M."/>
            <person name="Ambacheew D."/>
            <person name="Muzemil S."/>
            <person name="Studholme D.J."/>
        </authorList>
    </citation>
    <scope>NUCLEOTIDE SEQUENCE [LARGE SCALE GENOMIC DNA]</scope>
</reference>
<dbReference type="AlphaFoldDB" id="A0A426YC18"/>
<name>A0A426YC18_ENSVE</name>
<organism evidence="1 2">
    <name type="scientific">Ensete ventricosum</name>
    <name type="common">Abyssinian banana</name>
    <name type="synonym">Musa ensete</name>
    <dbReference type="NCBI Taxonomy" id="4639"/>
    <lineage>
        <taxon>Eukaryota</taxon>
        <taxon>Viridiplantae</taxon>
        <taxon>Streptophyta</taxon>
        <taxon>Embryophyta</taxon>
        <taxon>Tracheophyta</taxon>
        <taxon>Spermatophyta</taxon>
        <taxon>Magnoliopsida</taxon>
        <taxon>Liliopsida</taxon>
        <taxon>Zingiberales</taxon>
        <taxon>Musaceae</taxon>
        <taxon>Ensete</taxon>
    </lineage>
</organism>
<evidence type="ECO:0000313" key="2">
    <source>
        <dbReference type="Proteomes" id="UP000287651"/>
    </source>
</evidence>
<dbReference type="Proteomes" id="UP000287651">
    <property type="component" value="Unassembled WGS sequence"/>
</dbReference>
<comment type="caution">
    <text evidence="1">The sequence shown here is derived from an EMBL/GenBank/DDBJ whole genome shotgun (WGS) entry which is preliminary data.</text>
</comment>
<dbReference type="EMBL" id="AMZH03013454">
    <property type="protein sequence ID" value="RRT49238.1"/>
    <property type="molecule type" value="Genomic_DNA"/>
</dbReference>
<protein>
    <submittedName>
        <fullName evidence="1">Uncharacterized protein</fullName>
    </submittedName>
</protein>
<sequence length="278" mass="30413">MALCSYGGIRPPLHLHSRIHCVPLDSRRRCALDNEVPALLRLLCSNSTEYLFAIRHVLWLMRTQVEITVVRRAVTKTCSVGRRVDHRRTSQSPSLVTVFIIVALTLNVHARRRRPPAVRALPMRPKGSRTFSCFFVWMDPEPSDPAGPATCCPSCLLGPDEEGDVAAVQKGGDEGIESRDGGWGMRIPMSEGNPRTHPPPPHRTHYCLCLHESSPPAPPNPRSGDAFRWECGCSAYERAPASVGVGGKPLQLPRGCLAPHPDLSPSTGTWLSSGWPAG</sequence>